<keyword evidence="2" id="KW-0378">Hydrolase</keyword>
<protein>
    <recommendedName>
        <fullName evidence="1">protein-serine/threonine phosphatase</fullName>
        <ecNumber evidence="1">3.1.3.16</ecNumber>
    </recommendedName>
</protein>
<evidence type="ECO:0000259" key="6">
    <source>
        <dbReference type="PROSITE" id="PS51746"/>
    </source>
</evidence>
<dbReference type="EMBL" id="JADCNL010000008">
    <property type="protein sequence ID" value="KAG0470222.1"/>
    <property type="molecule type" value="Genomic_DNA"/>
</dbReference>
<proteinExistence type="predicted"/>
<reference evidence="7 8" key="1">
    <citation type="journal article" date="2020" name="Nat. Food">
        <title>A phased Vanilla planifolia genome enables genetic improvement of flavour and production.</title>
        <authorList>
            <person name="Hasing T."/>
            <person name="Tang H."/>
            <person name="Brym M."/>
            <person name="Khazi F."/>
            <person name="Huang T."/>
            <person name="Chambers A.H."/>
        </authorList>
    </citation>
    <scope>NUCLEOTIDE SEQUENCE [LARGE SCALE GENOMIC DNA]</scope>
    <source>
        <tissue evidence="7">Leaf</tissue>
    </source>
</reference>
<name>A0A835QJT2_VANPL</name>
<dbReference type="PANTHER" id="PTHR47992">
    <property type="entry name" value="PROTEIN PHOSPHATASE"/>
    <property type="match status" value="1"/>
</dbReference>
<keyword evidence="3" id="KW-0904">Protein phosphatase</keyword>
<feature type="domain" description="PPM-type phosphatase" evidence="6">
    <location>
        <begin position="1"/>
        <end position="96"/>
    </location>
</feature>
<evidence type="ECO:0000313" key="8">
    <source>
        <dbReference type="Proteomes" id="UP000636800"/>
    </source>
</evidence>
<dbReference type="Pfam" id="PF00481">
    <property type="entry name" value="PP2C"/>
    <property type="match status" value="1"/>
</dbReference>
<evidence type="ECO:0000256" key="3">
    <source>
        <dbReference type="ARBA" id="ARBA00022912"/>
    </source>
</evidence>
<evidence type="ECO:0000256" key="2">
    <source>
        <dbReference type="ARBA" id="ARBA00022801"/>
    </source>
</evidence>
<gene>
    <name evidence="7" type="ORF">HPP92_016922</name>
</gene>
<dbReference type="SUPFAM" id="SSF81606">
    <property type="entry name" value="PP2C-like"/>
    <property type="match status" value="1"/>
</dbReference>
<keyword evidence="8" id="KW-1185">Reference proteome</keyword>
<accession>A0A835QJT2</accession>
<dbReference type="EC" id="3.1.3.16" evidence="1"/>
<dbReference type="InterPro" id="IPR015655">
    <property type="entry name" value="PP2C"/>
</dbReference>
<dbReference type="AlphaFoldDB" id="A0A835QJT2"/>
<comment type="catalytic activity">
    <reaction evidence="4">
        <text>O-phospho-L-seryl-[protein] + H2O = L-seryl-[protein] + phosphate</text>
        <dbReference type="Rhea" id="RHEA:20629"/>
        <dbReference type="Rhea" id="RHEA-COMP:9863"/>
        <dbReference type="Rhea" id="RHEA-COMP:11604"/>
        <dbReference type="ChEBI" id="CHEBI:15377"/>
        <dbReference type="ChEBI" id="CHEBI:29999"/>
        <dbReference type="ChEBI" id="CHEBI:43474"/>
        <dbReference type="ChEBI" id="CHEBI:83421"/>
        <dbReference type="EC" id="3.1.3.16"/>
    </reaction>
</comment>
<organism evidence="7 8">
    <name type="scientific">Vanilla planifolia</name>
    <name type="common">Vanilla</name>
    <dbReference type="NCBI Taxonomy" id="51239"/>
    <lineage>
        <taxon>Eukaryota</taxon>
        <taxon>Viridiplantae</taxon>
        <taxon>Streptophyta</taxon>
        <taxon>Embryophyta</taxon>
        <taxon>Tracheophyta</taxon>
        <taxon>Spermatophyta</taxon>
        <taxon>Magnoliopsida</taxon>
        <taxon>Liliopsida</taxon>
        <taxon>Asparagales</taxon>
        <taxon>Orchidaceae</taxon>
        <taxon>Vanilloideae</taxon>
        <taxon>Vanilleae</taxon>
        <taxon>Vanilla</taxon>
    </lineage>
</organism>
<dbReference type="Gene3D" id="3.60.40.10">
    <property type="entry name" value="PPM-type phosphatase domain"/>
    <property type="match status" value="1"/>
</dbReference>
<comment type="caution">
    <text evidence="7">The sequence shown here is derived from an EMBL/GenBank/DDBJ whole genome shotgun (WGS) entry which is preliminary data.</text>
</comment>
<dbReference type="InterPro" id="IPR036457">
    <property type="entry name" value="PPM-type-like_dom_sf"/>
</dbReference>
<dbReference type="OrthoDB" id="1926344at2759"/>
<evidence type="ECO:0000256" key="5">
    <source>
        <dbReference type="ARBA" id="ARBA00048336"/>
    </source>
</evidence>
<dbReference type="InterPro" id="IPR001932">
    <property type="entry name" value="PPM-type_phosphatase-like_dom"/>
</dbReference>
<sequence>MLGDKFLKEQEKRFIADPYVSQVVHIPKGSTAFGILASDGLWDVISAKRAVLLVLQAKGICDAGDANPAEKIANYVLSEARTLRTKDNTSVVFVDFDLMRTDHRKSKF</sequence>
<dbReference type="Proteomes" id="UP000636800">
    <property type="component" value="Unassembled WGS sequence"/>
</dbReference>
<evidence type="ECO:0000313" key="7">
    <source>
        <dbReference type="EMBL" id="KAG0470222.1"/>
    </source>
</evidence>
<dbReference type="GO" id="GO:0004722">
    <property type="term" value="F:protein serine/threonine phosphatase activity"/>
    <property type="evidence" value="ECO:0007669"/>
    <property type="project" value="UniProtKB-EC"/>
</dbReference>
<evidence type="ECO:0000256" key="1">
    <source>
        <dbReference type="ARBA" id="ARBA00013081"/>
    </source>
</evidence>
<dbReference type="PROSITE" id="PS51746">
    <property type="entry name" value="PPM_2"/>
    <property type="match status" value="1"/>
</dbReference>
<evidence type="ECO:0000256" key="4">
    <source>
        <dbReference type="ARBA" id="ARBA00047761"/>
    </source>
</evidence>
<comment type="catalytic activity">
    <reaction evidence="5">
        <text>O-phospho-L-threonyl-[protein] + H2O = L-threonyl-[protein] + phosphate</text>
        <dbReference type="Rhea" id="RHEA:47004"/>
        <dbReference type="Rhea" id="RHEA-COMP:11060"/>
        <dbReference type="Rhea" id="RHEA-COMP:11605"/>
        <dbReference type="ChEBI" id="CHEBI:15377"/>
        <dbReference type="ChEBI" id="CHEBI:30013"/>
        <dbReference type="ChEBI" id="CHEBI:43474"/>
        <dbReference type="ChEBI" id="CHEBI:61977"/>
        <dbReference type="EC" id="3.1.3.16"/>
    </reaction>
</comment>